<proteinExistence type="predicted"/>
<name>A0A8J5PYV8_FUSOX</name>
<reference evidence="2" key="1">
    <citation type="submission" date="2021-04" db="EMBL/GenBank/DDBJ databases">
        <title>First draft genome resource for Brassicaceae pathogens Fusarium oxysporum f. sp. raphani and Fusarium oxysporum f. sp. rapae.</title>
        <authorList>
            <person name="Asai S."/>
        </authorList>
    </citation>
    <scope>NUCLEOTIDE SEQUENCE</scope>
    <source>
        <strain evidence="2">Tf1262</strain>
    </source>
</reference>
<evidence type="ECO:0000256" key="1">
    <source>
        <dbReference type="SAM" id="MobiDB-lite"/>
    </source>
</evidence>
<accession>A0A8J5PYV8</accession>
<protein>
    <submittedName>
        <fullName evidence="2">Uncharacterized protein</fullName>
    </submittedName>
</protein>
<gene>
    <name evidence="2" type="ORF">Forpi1262_v009987</name>
</gene>
<evidence type="ECO:0000313" key="2">
    <source>
        <dbReference type="EMBL" id="KAG7429030.1"/>
    </source>
</evidence>
<comment type="caution">
    <text evidence="2">The sequence shown here is derived from an EMBL/GenBank/DDBJ whole genome shotgun (WGS) entry which is preliminary data.</text>
</comment>
<organism evidence="2 3">
    <name type="scientific">Fusarium oxysporum f. sp. raphani</name>
    <dbReference type="NCBI Taxonomy" id="96318"/>
    <lineage>
        <taxon>Eukaryota</taxon>
        <taxon>Fungi</taxon>
        <taxon>Dikarya</taxon>
        <taxon>Ascomycota</taxon>
        <taxon>Pezizomycotina</taxon>
        <taxon>Sordariomycetes</taxon>
        <taxon>Hypocreomycetidae</taxon>
        <taxon>Hypocreales</taxon>
        <taxon>Nectriaceae</taxon>
        <taxon>Fusarium</taxon>
        <taxon>Fusarium oxysporum species complex</taxon>
    </lineage>
</organism>
<evidence type="ECO:0000313" key="3">
    <source>
        <dbReference type="Proteomes" id="UP000693942"/>
    </source>
</evidence>
<dbReference type="EMBL" id="JAELUR010000007">
    <property type="protein sequence ID" value="KAG7429030.1"/>
    <property type="molecule type" value="Genomic_DNA"/>
</dbReference>
<sequence>MANPTRFRHIDPPGGMQVPGLPNIPAGTSVGAGAFMLHHNPEAFPNPPFTSDPGHDSASRGILHLLDFGGPLRLWY</sequence>
<feature type="region of interest" description="Disordered" evidence="1">
    <location>
        <begin position="1"/>
        <end position="24"/>
    </location>
</feature>
<dbReference type="Proteomes" id="UP000693942">
    <property type="component" value="Unassembled WGS sequence"/>
</dbReference>
<dbReference type="AlphaFoldDB" id="A0A8J5PYV8"/>